<name>A0ABS0AY47_9BACT</name>
<keyword evidence="3" id="KW-1185">Reference proteome</keyword>
<dbReference type="InterPro" id="IPR043964">
    <property type="entry name" value="P-loop_TraG"/>
</dbReference>
<reference evidence="2 3" key="1">
    <citation type="submission" date="2020-01" db="EMBL/GenBank/DDBJ databases">
        <title>Draft genome sequence of Cand. Neptunochlamydia vexilliferae K9.</title>
        <authorList>
            <person name="Schulz F."/>
            <person name="Koestlbacher S."/>
            <person name="Wascher F."/>
            <person name="Pizzetti I."/>
            <person name="Horn M."/>
        </authorList>
    </citation>
    <scope>NUCLEOTIDE SEQUENCE [LARGE SCALE GENOMIC DNA]</scope>
    <source>
        <strain evidence="2 3">K9</strain>
    </source>
</reference>
<sequence length="845" mass="96721">MELKKESVSRTFLQKSHFQELLPYRLYSEERGIYENEHSFGFTFEVNPLPFAAQNTEEEMASLIKALYMQGASCQFLLFADPFIDPILDVWSEPRKKGHPIFKKITEKKKQFFQHESLSPNPIVPVPPRNFRLFFSYSIPKGERSEVESLLRKLESFKKKAFSTFSRLSYAVDASPTHLIQILTHLTSIDQTTESRAPKTLHPHSFLNEEVGALGALEIEPKGLSLHSEGETYFKMYQTLDLPEEWELPFNSELLGDFLDHSYRIPTPFFIHYGIHYPTQRKEELSLRSKSALLKQQFRLAGVFKKNPHLMRESEEHDFVFQSLNSGEKFVKTRFNIGLYGSLEKFPDAESTLVALYQKYGFKLQETNFFHLDDLIRSLPMGWGETPNLEGIKKTRKTKTTLTEETARFAPIVSEWKGNSTQGMPLIGRRGQMAFWDPFTSASNYNGVVIGASGSGKTVFLAELMLNQMAIGGRVFVLDLGRSFEKLCHLLDGQYLFFTKESNLNLNPFALIQTDGDMEALDAALNMVSSIIATMAMPMEKIDGDRVNILNKCVREAWRLKGKKATVDDIITILKAIHYDSELMKGATESLIDRLQRYSSTGEYKNFFYGENQVHFDSNFVVIETEELKNMGDLQAVILQIFSLMISTEVFMGDREKRSLICIDEAWDLLKSPQMEGFIESMARRLRKYNGSLFVGTQGLKDFECSPGAAAAFKNSNWLIMLGRDSDSLNVIREKKIFELSNGVEQMLNSLRKGDGYSEAFIYDKGYGSFSLSQLRLDPFSLLLFSTKPEEFGPVMELKKQGFSIEEAIEWMLENKQKVNYLRSRGLSIEQTIKQLKNQPLKDTQ</sequence>
<dbReference type="Gene3D" id="1.10.8.730">
    <property type="match status" value="1"/>
</dbReference>
<dbReference type="NCBIfam" id="TIGR02746">
    <property type="entry name" value="TraC-F-type"/>
    <property type="match status" value="1"/>
</dbReference>
<dbReference type="Pfam" id="PF11130">
    <property type="entry name" value="TraC_F_IV"/>
    <property type="match status" value="1"/>
</dbReference>
<accession>A0ABS0AY47</accession>
<feature type="domain" description="TraG P-loop" evidence="1">
    <location>
        <begin position="442"/>
        <end position="814"/>
    </location>
</feature>
<dbReference type="Pfam" id="PF19044">
    <property type="entry name" value="P-loop_TraG"/>
    <property type="match status" value="1"/>
</dbReference>
<dbReference type="CDD" id="cd01127">
    <property type="entry name" value="TrwB_TraG_TraD_VirD4"/>
    <property type="match status" value="2"/>
</dbReference>
<dbReference type="InterPro" id="IPR014117">
    <property type="entry name" value="TraC-F-type"/>
</dbReference>
<dbReference type="SUPFAM" id="SSF52540">
    <property type="entry name" value="P-loop containing nucleoside triphosphate hydrolases"/>
    <property type="match status" value="1"/>
</dbReference>
<protein>
    <recommendedName>
        <fullName evidence="1">TraG P-loop domain-containing protein</fullName>
    </recommendedName>
</protein>
<dbReference type="InterPro" id="IPR027417">
    <property type="entry name" value="P-loop_NTPase"/>
</dbReference>
<evidence type="ECO:0000313" key="3">
    <source>
        <dbReference type="Proteomes" id="UP001194714"/>
    </source>
</evidence>
<dbReference type="Proteomes" id="UP001194714">
    <property type="component" value="Unassembled WGS sequence"/>
</dbReference>
<evidence type="ECO:0000259" key="1">
    <source>
        <dbReference type="Pfam" id="PF19044"/>
    </source>
</evidence>
<dbReference type="Gene3D" id="3.40.50.300">
    <property type="entry name" value="P-loop containing nucleotide triphosphate hydrolases"/>
    <property type="match status" value="1"/>
</dbReference>
<dbReference type="PANTHER" id="PTHR38467">
    <property type="match status" value="1"/>
</dbReference>
<comment type="caution">
    <text evidence="2">The sequence shown here is derived from an EMBL/GenBank/DDBJ whole genome shotgun (WGS) entry which is preliminary data.</text>
</comment>
<dbReference type="EMBL" id="JAAEJV010000010">
    <property type="protein sequence ID" value="MBF5059058.1"/>
    <property type="molecule type" value="Genomic_DNA"/>
</dbReference>
<organism evidence="2 3">
    <name type="scientific">Candidatus Neptunichlamydia vexilliferae</name>
    <dbReference type="NCBI Taxonomy" id="1651774"/>
    <lineage>
        <taxon>Bacteria</taxon>
        <taxon>Pseudomonadati</taxon>
        <taxon>Chlamydiota</taxon>
        <taxon>Chlamydiia</taxon>
        <taxon>Parachlamydiales</taxon>
        <taxon>Simkaniaceae</taxon>
        <taxon>Candidatus Neptunichlamydia</taxon>
    </lineage>
</organism>
<evidence type="ECO:0000313" key="2">
    <source>
        <dbReference type="EMBL" id="MBF5059058.1"/>
    </source>
</evidence>
<proteinExistence type="predicted"/>
<dbReference type="PANTHER" id="PTHR38467:SF1">
    <property type="entry name" value="CONJUGATIVE TRANSFER: ASSEMBLY"/>
    <property type="match status" value="1"/>
</dbReference>
<gene>
    <name evidence="2" type="ORF">NEPTK9_000563</name>
</gene>
<dbReference type="InterPro" id="IPR053155">
    <property type="entry name" value="F-pilin_assembly_TraC"/>
</dbReference>
<dbReference type="InterPro" id="IPR025955">
    <property type="entry name" value="TraC/Conjuga_ATPase"/>
</dbReference>